<protein>
    <recommendedName>
        <fullName evidence="1">HVA22-like protein</fullName>
    </recommendedName>
</protein>
<proteinExistence type="inferred from homology"/>
<keyword evidence="3" id="KW-1185">Reference proteome</keyword>
<dbReference type="HOGENOM" id="CLU_028431_5_2_1"/>
<dbReference type="PANTHER" id="PTHR12300">
    <property type="entry name" value="HVA22-LIKE PROTEINS"/>
    <property type="match status" value="1"/>
</dbReference>
<dbReference type="EMBL" id="KI395071">
    <property type="protein sequence ID" value="ERM98985.1"/>
    <property type="molecule type" value="Genomic_DNA"/>
</dbReference>
<evidence type="ECO:0000256" key="1">
    <source>
        <dbReference type="RuleBase" id="RU362006"/>
    </source>
</evidence>
<organism evidence="2 3">
    <name type="scientific">Amborella trichopoda</name>
    <dbReference type="NCBI Taxonomy" id="13333"/>
    <lineage>
        <taxon>Eukaryota</taxon>
        <taxon>Viridiplantae</taxon>
        <taxon>Streptophyta</taxon>
        <taxon>Embryophyta</taxon>
        <taxon>Tracheophyta</taxon>
        <taxon>Spermatophyta</taxon>
        <taxon>Magnoliopsida</taxon>
        <taxon>Amborellales</taxon>
        <taxon>Amborellaceae</taxon>
        <taxon>Amborella</taxon>
    </lineage>
</organism>
<accession>W1NUP2</accession>
<sequence>LALGYTYPAYACFKTVEKNKPEIDQLCFWCQYWIIVAVLTVFERVGDTFVSWVPMYSEAKVAFLVYLWYPKTLGTSYVYETFLRPYVAKHETEIDRNLLELRARAGDIVVQFWQKTTSYGQTRIFEILQYVASQSSRPAPAQVSVDLGK</sequence>
<dbReference type="AlphaFoldDB" id="W1NUP2"/>
<feature type="non-terminal residue" evidence="2">
    <location>
        <position position="1"/>
    </location>
</feature>
<dbReference type="OMA" id="YLWHPRF"/>
<dbReference type="Pfam" id="PF03134">
    <property type="entry name" value="TB2_DP1_HVA22"/>
    <property type="match status" value="1"/>
</dbReference>
<name>W1NUP2_AMBTC</name>
<dbReference type="Proteomes" id="UP000017836">
    <property type="component" value="Unassembled WGS sequence"/>
</dbReference>
<dbReference type="PANTHER" id="PTHR12300:SF117">
    <property type="entry name" value="LP05237P-RELATED"/>
    <property type="match status" value="1"/>
</dbReference>
<dbReference type="InterPro" id="IPR004345">
    <property type="entry name" value="TB2_DP1_HVA22"/>
</dbReference>
<comment type="similarity">
    <text evidence="1">Belongs to the DP1 family.</text>
</comment>
<comment type="subcellular location">
    <subcellularLocation>
        <location evidence="1">Membrane</location>
        <topology evidence="1">Multi-pass membrane protein</topology>
    </subcellularLocation>
</comment>
<gene>
    <name evidence="2" type="ORF">AMTR_s00238p00013230</name>
</gene>
<dbReference type="GO" id="GO:0016020">
    <property type="term" value="C:membrane"/>
    <property type="evidence" value="ECO:0007669"/>
    <property type="project" value="UniProtKB-SubCell"/>
</dbReference>
<reference evidence="3" key="1">
    <citation type="journal article" date="2013" name="Science">
        <title>The Amborella genome and the evolution of flowering plants.</title>
        <authorList>
            <consortium name="Amborella Genome Project"/>
        </authorList>
    </citation>
    <scope>NUCLEOTIDE SEQUENCE [LARGE SCALE GENOMIC DNA]</scope>
</reference>
<evidence type="ECO:0000313" key="2">
    <source>
        <dbReference type="EMBL" id="ERM98985.1"/>
    </source>
</evidence>
<evidence type="ECO:0000313" key="3">
    <source>
        <dbReference type="Proteomes" id="UP000017836"/>
    </source>
</evidence>
<dbReference type="eggNOG" id="KOG1726">
    <property type="taxonomic scope" value="Eukaryota"/>
</dbReference>